<feature type="domain" description="Flavodoxin-like" evidence="13">
    <location>
        <begin position="70"/>
        <end position="208"/>
    </location>
</feature>
<dbReference type="CDD" id="cd06199">
    <property type="entry name" value="SiR"/>
    <property type="match status" value="1"/>
</dbReference>
<evidence type="ECO:0000313" key="16">
    <source>
        <dbReference type="Proteomes" id="UP000266273"/>
    </source>
</evidence>
<dbReference type="InterPro" id="IPR001709">
    <property type="entry name" value="Flavoprot_Pyr_Nucl_cyt_Rdtase"/>
</dbReference>
<comment type="cofactor">
    <cofactor evidence="11 12">
        <name>FAD</name>
        <dbReference type="ChEBI" id="CHEBI:57692"/>
    </cofactor>
    <text evidence="11 12">Binds 1 FAD per subunit.</text>
</comment>
<keyword evidence="4 11" id="KW-0288">FMN</keyword>
<dbReference type="Pfam" id="PF00667">
    <property type="entry name" value="FAD_binding_1"/>
    <property type="match status" value="1"/>
</dbReference>
<feature type="binding site" evidence="12">
    <location>
        <begin position="537"/>
        <end position="538"/>
    </location>
    <ligand>
        <name>NADP(+)</name>
        <dbReference type="ChEBI" id="CHEBI:58349"/>
    </ligand>
</feature>
<dbReference type="Gene3D" id="3.40.50.360">
    <property type="match status" value="1"/>
</dbReference>
<dbReference type="Gene3D" id="3.40.50.80">
    <property type="entry name" value="Nucleotide-binding domain of ferredoxin-NADP reductase (FNR) module"/>
    <property type="match status" value="1"/>
</dbReference>
<dbReference type="Pfam" id="PF00258">
    <property type="entry name" value="Flavodoxin_1"/>
    <property type="match status" value="1"/>
</dbReference>
<dbReference type="PANTHER" id="PTHR19384">
    <property type="entry name" value="NITRIC OXIDE SYNTHASE-RELATED"/>
    <property type="match status" value="1"/>
</dbReference>
<keyword evidence="3 11" id="KW-0285">Flavoprotein</keyword>
<feature type="binding site" evidence="12">
    <location>
        <begin position="437"/>
        <end position="440"/>
    </location>
    <ligand>
        <name>FAD</name>
        <dbReference type="ChEBI" id="CHEBI:57692"/>
    </ligand>
</feature>
<dbReference type="InterPro" id="IPR029039">
    <property type="entry name" value="Flavoprotein-like_sf"/>
</dbReference>
<protein>
    <recommendedName>
        <fullName evidence="11">Sulfite reductase [NADPH] flavoprotein alpha-component</fullName>
        <shortName evidence="11">SiR-FP</shortName>
        <ecNumber evidence="11">1.8.1.2</ecNumber>
    </recommendedName>
</protein>
<evidence type="ECO:0000313" key="15">
    <source>
        <dbReference type="EMBL" id="RIA55822.1"/>
    </source>
</evidence>
<dbReference type="EMBL" id="QXDF01000001">
    <property type="protein sequence ID" value="RIA55822.1"/>
    <property type="molecule type" value="Genomic_DNA"/>
</dbReference>
<dbReference type="UniPathway" id="UPA00140">
    <property type="reaction ID" value="UER00207"/>
</dbReference>
<dbReference type="SUPFAM" id="SSF52343">
    <property type="entry name" value="Ferredoxin reductase-like, C-terminal NADP-linked domain"/>
    <property type="match status" value="1"/>
</dbReference>
<dbReference type="PANTHER" id="PTHR19384:SF128">
    <property type="entry name" value="NADPH OXIDOREDUCTASE A"/>
    <property type="match status" value="1"/>
</dbReference>
<evidence type="ECO:0000256" key="2">
    <source>
        <dbReference type="ARBA" id="ARBA00022605"/>
    </source>
</evidence>
<dbReference type="InterPro" id="IPR001094">
    <property type="entry name" value="Flavdoxin-like"/>
</dbReference>
<dbReference type="GO" id="GO:0019344">
    <property type="term" value="P:cysteine biosynthetic process"/>
    <property type="evidence" value="ECO:0007669"/>
    <property type="project" value="UniProtKB-KW"/>
</dbReference>
<comment type="function">
    <text evidence="11">Component of the sulfite reductase complex that catalyzes the 6-electron reduction of sulfite to sulfide. This is one of several activities required for the biosynthesis of L-cysteine from sulfate. The flavoprotein component catalyzes the electron flow from NADPH -&gt; FAD -&gt; FMN to the hemoprotein component.</text>
</comment>
<evidence type="ECO:0000256" key="12">
    <source>
        <dbReference type="PIRSR" id="PIRSR000207-1"/>
    </source>
</evidence>
<dbReference type="SUPFAM" id="SSF63380">
    <property type="entry name" value="Riboflavin synthase domain-like"/>
    <property type="match status" value="1"/>
</dbReference>
<keyword evidence="1 11" id="KW-0813">Transport</keyword>
<evidence type="ECO:0000256" key="8">
    <source>
        <dbReference type="ARBA" id="ARBA00023002"/>
    </source>
</evidence>
<dbReference type="Gene3D" id="1.20.990.10">
    <property type="entry name" value="NADPH-cytochrome p450 Reductase, Chain A, domain 3"/>
    <property type="match status" value="1"/>
</dbReference>
<feature type="binding site" evidence="12">
    <location>
        <begin position="159"/>
        <end position="168"/>
    </location>
    <ligand>
        <name>FMN</name>
        <dbReference type="ChEBI" id="CHEBI:58210"/>
    </ligand>
</feature>
<dbReference type="PROSITE" id="PS51384">
    <property type="entry name" value="FAD_FR"/>
    <property type="match status" value="1"/>
</dbReference>
<dbReference type="InterPro" id="IPR039261">
    <property type="entry name" value="FNR_nucleotide-bd"/>
</dbReference>
<dbReference type="InterPro" id="IPR017927">
    <property type="entry name" value="FAD-bd_FR_type"/>
</dbReference>
<comment type="pathway">
    <text evidence="11">Sulfur metabolism; hydrogen sulfide biosynthesis; hydrogen sulfide from sulfite (NADPH route): step 1/1.</text>
</comment>
<keyword evidence="2 11" id="KW-0028">Amino-acid biosynthesis</keyword>
<evidence type="ECO:0000259" key="13">
    <source>
        <dbReference type="PROSITE" id="PS50902"/>
    </source>
</evidence>
<dbReference type="Gene3D" id="2.40.30.10">
    <property type="entry name" value="Translation factors"/>
    <property type="match status" value="1"/>
</dbReference>
<gene>
    <name evidence="15" type="ORF">BXY53_0905</name>
</gene>
<evidence type="ECO:0000256" key="1">
    <source>
        <dbReference type="ARBA" id="ARBA00022448"/>
    </source>
</evidence>
<feature type="binding site" evidence="12">
    <location>
        <begin position="404"/>
        <end position="407"/>
    </location>
    <ligand>
        <name>FAD</name>
        <dbReference type="ChEBI" id="CHEBI:57692"/>
    </ligand>
</feature>
<dbReference type="InterPro" id="IPR023173">
    <property type="entry name" value="NADPH_Cyt_P450_Rdtase_alpha"/>
</dbReference>
<dbReference type="Pfam" id="PF00175">
    <property type="entry name" value="NAD_binding_1"/>
    <property type="match status" value="1"/>
</dbReference>
<keyword evidence="8 11" id="KW-0560">Oxidoreductase</keyword>
<comment type="catalytic activity">
    <reaction evidence="10 11">
        <text>hydrogen sulfide + 3 NADP(+) + 3 H2O = sulfite + 3 NADPH + 4 H(+)</text>
        <dbReference type="Rhea" id="RHEA:13801"/>
        <dbReference type="ChEBI" id="CHEBI:15377"/>
        <dbReference type="ChEBI" id="CHEBI:15378"/>
        <dbReference type="ChEBI" id="CHEBI:17359"/>
        <dbReference type="ChEBI" id="CHEBI:29919"/>
        <dbReference type="ChEBI" id="CHEBI:57783"/>
        <dbReference type="ChEBI" id="CHEBI:58349"/>
        <dbReference type="EC" id="1.8.1.2"/>
    </reaction>
</comment>
<evidence type="ECO:0000256" key="10">
    <source>
        <dbReference type="ARBA" id="ARBA00052219"/>
    </source>
</evidence>
<name>A0A397Q3X3_9HYPH</name>
<comment type="subunit">
    <text evidence="11">Alpha(8)-beta(8). The alpha component is a flavoprotein, the beta component is a hemoprotein.</text>
</comment>
<dbReference type="GO" id="GO:0004783">
    <property type="term" value="F:sulfite reductase (NADPH) activity"/>
    <property type="evidence" value="ECO:0007669"/>
    <property type="project" value="UniProtKB-EC"/>
</dbReference>
<dbReference type="PRINTS" id="PR00371">
    <property type="entry name" value="FPNCR"/>
</dbReference>
<feature type="binding site" evidence="12">
    <location>
        <position position="617"/>
    </location>
    <ligand>
        <name>FAD</name>
        <dbReference type="ChEBI" id="CHEBI:57692"/>
    </ligand>
</feature>
<comment type="cofactor">
    <cofactor evidence="11 12">
        <name>FMN</name>
        <dbReference type="ChEBI" id="CHEBI:58210"/>
    </cofactor>
    <text evidence="11 12">Binds 1 FMN per subunit.</text>
</comment>
<dbReference type="GO" id="GO:0010181">
    <property type="term" value="F:FMN binding"/>
    <property type="evidence" value="ECO:0007669"/>
    <property type="project" value="InterPro"/>
</dbReference>
<dbReference type="InterPro" id="IPR010199">
    <property type="entry name" value="CysJ"/>
</dbReference>
<feature type="binding site" evidence="12">
    <location>
        <begin position="543"/>
        <end position="547"/>
    </location>
    <ligand>
        <name>NADP(+)</name>
        <dbReference type="ChEBI" id="CHEBI:58349"/>
    </ligand>
</feature>
<dbReference type="AlphaFoldDB" id="A0A397Q3X3"/>
<dbReference type="GO" id="GO:0070814">
    <property type="term" value="P:hydrogen sulfide biosynthetic process"/>
    <property type="evidence" value="ECO:0007669"/>
    <property type="project" value="UniProtKB-UniPathway"/>
</dbReference>
<keyword evidence="9 11" id="KW-0198">Cysteine biosynthesis</keyword>
<dbReference type="PROSITE" id="PS50902">
    <property type="entry name" value="FLAVODOXIN_LIKE"/>
    <property type="match status" value="1"/>
</dbReference>
<keyword evidence="5 11" id="KW-0274">FAD</keyword>
<dbReference type="SUPFAM" id="SSF52218">
    <property type="entry name" value="Flavoproteins"/>
    <property type="match status" value="1"/>
</dbReference>
<feature type="binding site" evidence="12">
    <location>
        <begin position="422"/>
        <end position="424"/>
    </location>
    <ligand>
        <name>FAD</name>
        <dbReference type="ChEBI" id="CHEBI:57692"/>
    </ligand>
</feature>
<organism evidence="15 16">
    <name type="scientific">Dichotomicrobium thermohalophilum</name>
    <dbReference type="NCBI Taxonomy" id="933063"/>
    <lineage>
        <taxon>Bacteria</taxon>
        <taxon>Pseudomonadati</taxon>
        <taxon>Pseudomonadota</taxon>
        <taxon>Alphaproteobacteria</taxon>
        <taxon>Hyphomicrobiales</taxon>
        <taxon>Hyphomicrobiaceae</taxon>
        <taxon>Dichotomicrobium</taxon>
    </lineage>
</organism>
<evidence type="ECO:0000256" key="11">
    <source>
        <dbReference type="PIRNR" id="PIRNR000207"/>
    </source>
</evidence>
<sequence length="617" mass="66638">MGHHANMPEAAAFAGLFDQQQAQALNTLLPTLTQEQTLWLSGFLAGLGRQGIAVPAQGPAAGAPAAGPKVTVLYATETGNAASVAKQAAERFSAAGLEARAVNMADYKQRDLKSETHVIMVAATHGEGDPPEGAAGFFEFLAGRKAPKLDGVKFAVLGLGDTSYVHFCEAGKMLDRRFEELGAERIAERVDCDVDYEDAAEDWIASLADMLAADAPAQAAEAATAAPSGLAAFGLAPAPAPAAPTYTRKNPFEAEVLDSIRLNGRYSDKETQHIELSLEGSGISFQPGDSLGVIASNDDALVDEVTTALDLKPDAPVSVNGADKPLAEALRDDLELTMLTPGFLKAYAEASGAEELADLTREGNEAALQAFLKEHQVADVVARWPAPGLDAARFAGMLRKLQPRLYSIASSHTALPDEVHLTVGVTRTTPRGRARSGVASTFLADRCAPGEQIRLYVSENENFRMPSDPDQPLIMIGPGTGVAPFRAFMQEREEMGAQGKSWLFFGDRRFREDFLYQTEWQRWLKDGVLTRMDVAFSRDQAEKVYVQDRLREKADEVYAWISDGAAIYVCGDADSMAPAVHEALAGILQEQGGYSAEDAETYLKQMQRERRYQRDVY</sequence>
<dbReference type="FunFam" id="3.40.50.80:FF:000001">
    <property type="entry name" value="NADPH--cytochrome P450 reductase 1"/>
    <property type="match status" value="1"/>
</dbReference>
<evidence type="ECO:0000259" key="14">
    <source>
        <dbReference type="PROSITE" id="PS51384"/>
    </source>
</evidence>
<feature type="binding site" evidence="12">
    <location>
        <position position="337"/>
    </location>
    <ligand>
        <name>FAD</name>
        <dbReference type="ChEBI" id="CHEBI:57692"/>
    </ligand>
</feature>
<evidence type="ECO:0000256" key="6">
    <source>
        <dbReference type="ARBA" id="ARBA00022857"/>
    </source>
</evidence>
<dbReference type="NCBIfam" id="TIGR01931">
    <property type="entry name" value="cysJ"/>
    <property type="match status" value="1"/>
</dbReference>
<dbReference type="InterPro" id="IPR017938">
    <property type="entry name" value="Riboflavin_synthase-like_b-brl"/>
</dbReference>
<proteinExistence type="predicted"/>
<evidence type="ECO:0000256" key="4">
    <source>
        <dbReference type="ARBA" id="ARBA00022643"/>
    </source>
</evidence>
<evidence type="ECO:0000256" key="7">
    <source>
        <dbReference type="ARBA" id="ARBA00022982"/>
    </source>
</evidence>
<evidence type="ECO:0000256" key="5">
    <source>
        <dbReference type="ARBA" id="ARBA00022827"/>
    </source>
</evidence>
<dbReference type="InterPro" id="IPR003097">
    <property type="entry name" value="CysJ-like_FAD-binding"/>
</dbReference>
<dbReference type="InterPro" id="IPR001433">
    <property type="entry name" value="OxRdtase_FAD/NAD-bd"/>
</dbReference>
<comment type="caution">
    <text evidence="15">The sequence shown here is derived from an EMBL/GenBank/DDBJ whole genome shotgun (WGS) entry which is preliminary data.</text>
</comment>
<dbReference type="RefSeq" id="WP_245410353.1">
    <property type="nucleotide sequence ID" value="NZ_QXDF01000001.1"/>
</dbReference>
<evidence type="ECO:0000256" key="9">
    <source>
        <dbReference type="ARBA" id="ARBA00023192"/>
    </source>
</evidence>
<dbReference type="EC" id="1.8.1.2" evidence="11"/>
<dbReference type="GO" id="GO:0050660">
    <property type="term" value="F:flavin adenine dinucleotide binding"/>
    <property type="evidence" value="ECO:0007669"/>
    <property type="project" value="InterPro"/>
</dbReference>
<accession>A0A397Q3X3</accession>
<keyword evidence="16" id="KW-1185">Reference proteome</keyword>
<reference evidence="15 16" key="1">
    <citation type="submission" date="2018-08" db="EMBL/GenBank/DDBJ databases">
        <title>Genomic Encyclopedia of Archaeal and Bacterial Type Strains, Phase II (KMG-II): from individual species to whole genera.</title>
        <authorList>
            <person name="Goeker M."/>
        </authorList>
    </citation>
    <scope>NUCLEOTIDE SEQUENCE [LARGE SCALE GENOMIC DNA]</scope>
    <source>
        <strain evidence="15 16">DSM 5002</strain>
    </source>
</reference>
<dbReference type="InterPro" id="IPR008254">
    <property type="entry name" value="Flavodoxin/NO_synth"/>
</dbReference>
<dbReference type="PRINTS" id="PR00369">
    <property type="entry name" value="FLAVODOXIN"/>
</dbReference>
<keyword evidence="6 11" id="KW-0521">NADP</keyword>
<dbReference type="Proteomes" id="UP000266273">
    <property type="component" value="Unassembled WGS sequence"/>
</dbReference>
<dbReference type="GO" id="GO:0005829">
    <property type="term" value="C:cytosol"/>
    <property type="evidence" value="ECO:0007669"/>
    <property type="project" value="TreeGrafter"/>
</dbReference>
<dbReference type="PIRSF" id="PIRSF000207">
    <property type="entry name" value="SiR-FP_CysJ"/>
    <property type="match status" value="1"/>
</dbReference>
<keyword evidence="7 11" id="KW-0249">Electron transport</keyword>
<feature type="domain" description="FAD-binding FR-type" evidence="14">
    <location>
        <begin position="249"/>
        <end position="466"/>
    </location>
</feature>
<evidence type="ECO:0000256" key="3">
    <source>
        <dbReference type="ARBA" id="ARBA00022630"/>
    </source>
</evidence>